<dbReference type="Proteomes" id="UP000283880">
    <property type="component" value="Unassembled WGS sequence"/>
</dbReference>
<sequence length="155" mass="18013">MEIERKYRIAALPEHYRSYPVRAIEQAYLCTDPVVRVRRDGDEYYLTYKGRGLLAREEYNLPLNEQAYRHLLEKADGIVLTKDRYRIPMTGTYAHLTIELDVFSGVYDGLILAEVEFPTVEEAEAFVPPEWFTEDVTMSGEYQNSRLSSGKVNFC</sequence>
<comment type="caution">
    <text evidence="3">The sequence shown here is derived from an EMBL/GenBank/DDBJ whole genome shotgun (WGS) entry which is preliminary data.</text>
</comment>
<dbReference type="PANTHER" id="PTHR40114:SF1">
    <property type="entry name" value="SLR0698 PROTEIN"/>
    <property type="match status" value="1"/>
</dbReference>
<feature type="active site" description="Proton acceptor" evidence="1">
    <location>
        <position position="28"/>
    </location>
</feature>
<reference evidence="3 4" key="1">
    <citation type="submission" date="2018-08" db="EMBL/GenBank/DDBJ databases">
        <title>A genome reference for cultivated species of the human gut microbiota.</title>
        <authorList>
            <person name="Zou Y."/>
            <person name="Xue W."/>
            <person name="Luo G."/>
        </authorList>
    </citation>
    <scope>NUCLEOTIDE SEQUENCE [LARGE SCALE GENOMIC DNA]</scope>
    <source>
        <strain evidence="3 4">AF04-15</strain>
    </source>
</reference>
<dbReference type="InterPro" id="IPR023577">
    <property type="entry name" value="CYTH_domain"/>
</dbReference>
<dbReference type="AlphaFoldDB" id="A0A413FKF4"/>
<evidence type="ECO:0000259" key="2">
    <source>
        <dbReference type="PROSITE" id="PS51707"/>
    </source>
</evidence>
<evidence type="ECO:0000313" key="3">
    <source>
        <dbReference type="EMBL" id="RGX32791.1"/>
    </source>
</evidence>
<dbReference type="SUPFAM" id="SSF55154">
    <property type="entry name" value="CYTH-like phosphatases"/>
    <property type="match status" value="1"/>
</dbReference>
<dbReference type="OrthoDB" id="9805588at2"/>
<dbReference type="PROSITE" id="PS51707">
    <property type="entry name" value="CYTH"/>
    <property type="match status" value="1"/>
</dbReference>
<dbReference type="RefSeq" id="WP_117776981.1">
    <property type="nucleotide sequence ID" value="NZ_JAWRJJ010000431.1"/>
</dbReference>
<protein>
    <submittedName>
        <fullName evidence="3">CYTH domain-containing protein</fullName>
    </submittedName>
</protein>
<dbReference type="PANTHER" id="PTHR40114">
    <property type="entry name" value="SLR0698 PROTEIN"/>
    <property type="match status" value="1"/>
</dbReference>
<dbReference type="EMBL" id="QSBM01000001">
    <property type="protein sequence ID" value="RGX32791.1"/>
    <property type="molecule type" value="Genomic_DNA"/>
</dbReference>
<evidence type="ECO:0000256" key="1">
    <source>
        <dbReference type="PIRSR" id="PIRSR016487-1"/>
    </source>
</evidence>
<dbReference type="InterPro" id="IPR012042">
    <property type="entry name" value="NeuTTM/CthTTM-like"/>
</dbReference>
<dbReference type="PIRSF" id="PIRSF016487">
    <property type="entry name" value="CYTH_UCP016487"/>
    <property type="match status" value="1"/>
</dbReference>
<proteinExistence type="predicted"/>
<dbReference type="InterPro" id="IPR033469">
    <property type="entry name" value="CYTH-like_dom_sf"/>
</dbReference>
<dbReference type="Gene3D" id="2.40.320.10">
    <property type="entry name" value="Hypothetical Protein Pfu-838710-001"/>
    <property type="match status" value="1"/>
</dbReference>
<name>A0A413FKF4_9FIRM</name>
<accession>A0A413FKF4</accession>
<dbReference type="CDD" id="cd07761">
    <property type="entry name" value="CYTH-like_CthTTM-like"/>
    <property type="match status" value="1"/>
</dbReference>
<organism evidence="3 4">
    <name type="scientific">Enterocloster asparagiformis</name>
    <dbReference type="NCBI Taxonomy" id="333367"/>
    <lineage>
        <taxon>Bacteria</taxon>
        <taxon>Bacillati</taxon>
        <taxon>Bacillota</taxon>
        <taxon>Clostridia</taxon>
        <taxon>Lachnospirales</taxon>
        <taxon>Lachnospiraceae</taxon>
        <taxon>Enterocloster</taxon>
    </lineage>
</organism>
<evidence type="ECO:0000313" key="4">
    <source>
        <dbReference type="Proteomes" id="UP000283880"/>
    </source>
</evidence>
<dbReference type="Pfam" id="PF01928">
    <property type="entry name" value="CYTH"/>
    <property type="match status" value="1"/>
</dbReference>
<gene>
    <name evidence="3" type="ORF">DWV29_00820</name>
</gene>
<dbReference type="SMART" id="SM01118">
    <property type="entry name" value="CYTH"/>
    <property type="match status" value="1"/>
</dbReference>
<feature type="domain" description="CYTH" evidence="2">
    <location>
        <begin position="1"/>
        <end position="154"/>
    </location>
</feature>